<name>A0A1E5Q0F0_9ACTN</name>
<comment type="caution">
    <text evidence="2">The sequence shown here is derived from an EMBL/GenBank/DDBJ whole genome shotgun (WGS) entry which is preliminary data.</text>
</comment>
<evidence type="ECO:0000313" key="2">
    <source>
        <dbReference type="EMBL" id="OEJ35277.1"/>
    </source>
</evidence>
<evidence type="ECO:0000256" key="1">
    <source>
        <dbReference type="SAM" id="SignalP"/>
    </source>
</evidence>
<protein>
    <submittedName>
        <fullName evidence="2">Uncharacterized protein</fullName>
    </submittedName>
</protein>
<proteinExistence type="predicted"/>
<dbReference type="AlphaFoldDB" id="A0A1E5Q0F0"/>
<dbReference type="EMBL" id="MEHK01000001">
    <property type="protein sequence ID" value="OEJ35277.1"/>
    <property type="molecule type" value="Genomic_DNA"/>
</dbReference>
<accession>A0A1E5Q0F0</accession>
<organism evidence="2 3">
    <name type="scientific">Streptomyces subrutilus</name>
    <dbReference type="NCBI Taxonomy" id="36818"/>
    <lineage>
        <taxon>Bacteria</taxon>
        <taxon>Bacillati</taxon>
        <taxon>Actinomycetota</taxon>
        <taxon>Actinomycetes</taxon>
        <taxon>Kitasatosporales</taxon>
        <taxon>Streptomycetaceae</taxon>
        <taxon>Streptomyces</taxon>
    </lineage>
</organism>
<sequence length="64" mass="6450">MRWRTSALIATSCIALAFTIAGTTAAVAEPGPISAADCAAHNGVVQDIGGTYYCVAVHGVIEGE</sequence>
<dbReference type="RefSeq" id="WP_069923463.1">
    <property type="nucleotide sequence ID" value="NZ_MEHK01000001.1"/>
</dbReference>
<keyword evidence="3" id="KW-1185">Reference proteome</keyword>
<gene>
    <name evidence="2" type="ORF">BGK67_31810</name>
</gene>
<dbReference type="OrthoDB" id="9898561at2"/>
<keyword evidence="1" id="KW-0732">Signal</keyword>
<feature type="signal peptide" evidence="1">
    <location>
        <begin position="1"/>
        <end position="28"/>
    </location>
</feature>
<evidence type="ECO:0000313" key="3">
    <source>
        <dbReference type="Proteomes" id="UP000095705"/>
    </source>
</evidence>
<reference evidence="2 3" key="1">
    <citation type="submission" date="2016-08" db="EMBL/GenBank/DDBJ databases">
        <title>The complete genome of Streptomyces subrutilus 10-1-1.</title>
        <authorList>
            <person name="Chen X."/>
        </authorList>
    </citation>
    <scope>NUCLEOTIDE SEQUENCE [LARGE SCALE GENOMIC DNA]</scope>
    <source>
        <strain evidence="2 3">10-1-1</strain>
    </source>
</reference>
<feature type="chain" id="PRO_5039178732" evidence="1">
    <location>
        <begin position="29"/>
        <end position="64"/>
    </location>
</feature>
<dbReference type="Proteomes" id="UP000095705">
    <property type="component" value="Unassembled WGS sequence"/>
</dbReference>